<dbReference type="EMBL" id="MU858380">
    <property type="protein sequence ID" value="KAK4206594.1"/>
    <property type="molecule type" value="Genomic_DNA"/>
</dbReference>
<evidence type="ECO:0008006" key="3">
    <source>
        <dbReference type="Google" id="ProtNLM"/>
    </source>
</evidence>
<dbReference type="AlphaFoldDB" id="A0AAN6XTU7"/>
<evidence type="ECO:0000313" key="2">
    <source>
        <dbReference type="Proteomes" id="UP001301769"/>
    </source>
</evidence>
<reference evidence="1" key="2">
    <citation type="submission" date="2023-05" db="EMBL/GenBank/DDBJ databases">
        <authorList>
            <consortium name="Lawrence Berkeley National Laboratory"/>
            <person name="Steindorff A."/>
            <person name="Hensen N."/>
            <person name="Bonometti L."/>
            <person name="Westerberg I."/>
            <person name="Brannstrom I.O."/>
            <person name="Guillou S."/>
            <person name="Cros-Aarteil S."/>
            <person name="Calhoun S."/>
            <person name="Haridas S."/>
            <person name="Kuo A."/>
            <person name="Mondo S."/>
            <person name="Pangilinan J."/>
            <person name="Riley R."/>
            <person name="Labutti K."/>
            <person name="Andreopoulos B."/>
            <person name="Lipzen A."/>
            <person name="Chen C."/>
            <person name="Yanf M."/>
            <person name="Daum C."/>
            <person name="Ng V."/>
            <person name="Clum A."/>
            <person name="Ohm R."/>
            <person name="Martin F."/>
            <person name="Silar P."/>
            <person name="Natvig D."/>
            <person name="Lalanne C."/>
            <person name="Gautier V."/>
            <person name="Ament-Velasquez S.L."/>
            <person name="Kruys A."/>
            <person name="Hutchinson M.I."/>
            <person name="Powell A.J."/>
            <person name="Barry K."/>
            <person name="Miller A.N."/>
            <person name="Grigoriev I.V."/>
            <person name="Debuchy R."/>
            <person name="Gladieux P."/>
            <person name="Thoren M.H."/>
            <person name="Johannesson H."/>
        </authorList>
    </citation>
    <scope>NUCLEOTIDE SEQUENCE</scope>
    <source>
        <strain evidence="1">PSN293</strain>
    </source>
</reference>
<accession>A0AAN6XTU7</accession>
<gene>
    <name evidence="1" type="ORF">QBC37DRAFT_300494</name>
</gene>
<organism evidence="1 2">
    <name type="scientific">Rhypophila decipiens</name>
    <dbReference type="NCBI Taxonomy" id="261697"/>
    <lineage>
        <taxon>Eukaryota</taxon>
        <taxon>Fungi</taxon>
        <taxon>Dikarya</taxon>
        <taxon>Ascomycota</taxon>
        <taxon>Pezizomycotina</taxon>
        <taxon>Sordariomycetes</taxon>
        <taxon>Sordariomycetidae</taxon>
        <taxon>Sordariales</taxon>
        <taxon>Naviculisporaceae</taxon>
        <taxon>Rhypophila</taxon>
    </lineage>
</organism>
<protein>
    <recommendedName>
        <fullName evidence="3">F-box domain-containing protein</fullName>
    </recommendedName>
</protein>
<reference evidence="1" key="1">
    <citation type="journal article" date="2023" name="Mol. Phylogenet. Evol.">
        <title>Genome-scale phylogeny and comparative genomics of the fungal order Sordariales.</title>
        <authorList>
            <person name="Hensen N."/>
            <person name="Bonometti L."/>
            <person name="Westerberg I."/>
            <person name="Brannstrom I.O."/>
            <person name="Guillou S."/>
            <person name="Cros-Aarteil S."/>
            <person name="Calhoun S."/>
            <person name="Haridas S."/>
            <person name="Kuo A."/>
            <person name="Mondo S."/>
            <person name="Pangilinan J."/>
            <person name="Riley R."/>
            <person name="LaButti K."/>
            <person name="Andreopoulos B."/>
            <person name="Lipzen A."/>
            <person name="Chen C."/>
            <person name="Yan M."/>
            <person name="Daum C."/>
            <person name="Ng V."/>
            <person name="Clum A."/>
            <person name="Steindorff A."/>
            <person name="Ohm R.A."/>
            <person name="Martin F."/>
            <person name="Silar P."/>
            <person name="Natvig D.O."/>
            <person name="Lalanne C."/>
            <person name="Gautier V."/>
            <person name="Ament-Velasquez S.L."/>
            <person name="Kruys A."/>
            <person name="Hutchinson M.I."/>
            <person name="Powell A.J."/>
            <person name="Barry K."/>
            <person name="Miller A.N."/>
            <person name="Grigoriev I.V."/>
            <person name="Debuchy R."/>
            <person name="Gladieux P."/>
            <person name="Hiltunen Thoren M."/>
            <person name="Johannesson H."/>
        </authorList>
    </citation>
    <scope>NUCLEOTIDE SEQUENCE</scope>
    <source>
        <strain evidence="1">PSN293</strain>
    </source>
</reference>
<keyword evidence="2" id="KW-1185">Reference proteome</keyword>
<name>A0AAN6XTU7_9PEZI</name>
<dbReference type="Proteomes" id="UP001301769">
    <property type="component" value="Unassembled WGS sequence"/>
</dbReference>
<evidence type="ECO:0000313" key="1">
    <source>
        <dbReference type="EMBL" id="KAK4206594.1"/>
    </source>
</evidence>
<proteinExistence type="predicted"/>
<sequence length="109" mass="12410">MGRYPNHPDRLLWSIRRRSTAALPEEILLAIFVSIEGPPQEASCRERTDGRVPEEVLAIQNLRLTCRQFNRIASPLLMPTVPVDYRYSSIKRLDQVSSHPLISSGVRTV</sequence>
<comment type="caution">
    <text evidence="1">The sequence shown here is derived from an EMBL/GenBank/DDBJ whole genome shotgun (WGS) entry which is preliminary data.</text>
</comment>
<feature type="non-terminal residue" evidence="1">
    <location>
        <position position="109"/>
    </location>
</feature>